<evidence type="ECO:0000313" key="2">
    <source>
        <dbReference type="Proteomes" id="UP001281147"/>
    </source>
</evidence>
<evidence type="ECO:0000313" key="1">
    <source>
        <dbReference type="EMBL" id="KAK3697077.1"/>
    </source>
</evidence>
<proteinExistence type="predicted"/>
<dbReference type="EMBL" id="JAUTXU010000232">
    <property type="protein sequence ID" value="KAK3697077.1"/>
    <property type="molecule type" value="Genomic_DNA"/>
</dbReference>
<dbReference type="Proteomes" id="UP001281147">
    <property type="component" value="Unassembled WGS sequence"/>
</dbReference>
<gene>
    <name evidence="1" type="ORF">LTR37_017675</name>
</gene>
<sequence length="149" mass="16336">MCTGPNLKAGFTFVRVDGPVSYDDRSAALQTYGSDSATSVLPMILRDGSTKVLTHALANSLNITVASRVHVLEPQRNPAIEDKAIGRAVRRGREQNATNIRSMIEASVERQTQTYQSRKRRLTAGGFGDNVDQVEVANKLLNATFMEKQ</sequence>
<accession>A0ACC3MJ93</accession>
<protein>
    <submittedName>
        <fullName evidence="1">Uncharacterized protein</fullName>
    </submittedName>
</protein>
<name>A0ACC3MJ93_9PEZI</name>
<reference evidence="1" key="1">
    <citation type="submission" date="2023-07" db="EMBL/GenBank/DDBJ databases">
        <title>Black Yeasts Isolated from many extreme environments.</title>
        <authorList>
            <person name="Coleine C."/>
            <person name="Stajich J.E."/>
            <person name="Selbmann L."/>
        </authorList>
    </citation>
    <scope>NUCLEOTIDE SEQUENCE</scope>
    <source>
        <strain evidence="1">CCFEE 5714</strain>
    </source>
</reference>
<keyword evidence="2" id="KW-1185">Reference proteome</keyword>
<organism evidence="1 2">
    <name type="scientific">Vermiconidia calcicola</name>
    <dbReference type="NCBI Taxonomy" id="1690605"/>
    <lineage>
        <taxon>Eukaryota</taxon>
        <taxon>Fungi</taxon>
        <taxon>Dikarya</taxon>
        <taxon>Ascomycota</taxon>
        <taxon>Pezizomycotina</taxon>
        <taxon>Dothideomycetes</taxon>
        <taxon>Dothideomycetidae</taxon>
        <taxon>Mycosphaerellales</taxon>
        <taxon>Extremaceae</taxon>
        <taxon>Vermiconidia</taxon>
    </lineage>
</organism>
<comment type="caution">
    <text evidence="1">The sequence shown here is derived from an EMBL/GenBank/DDBJ whole genome shotgun (WGS) entry which is preliminary data.</text>
</comment>